<dbReference type="RefSeq" id="WP_078788540.1">
    <property type="nucleotide sequence ID" value="NZ_FUWR01000001.1"/>
</dbReference>
<dbReference type="Proteomes" id="UP000190102">
    <property type="component" value="Unassembled WGS sequence"/>
</dbReference>
<dbReference type="InterPro" id="IPR001387">
    <property type="entry name" value="Cro/C1-type_HTH"/>
</dbReference>
<dbReference type="GO" id="GO:0003677">
    <property type="term" value="F:DNA binding"/>
    <property type="evidence" value="ECO:0007669"/>
    <property type="project" value="InterPro"/>
</dbReference>
<proteinExistence type="predicted"/>
<dbReference type="EMBL" id="FUWR01000001">
    <property type="protein sequence ID" value="SJZ35922.1"/>
    <property type="molecule type" value="Genomic_DNA"/>
</dbReference>
<feature type="domain" description="HTH cro/C1-type" evidence="1">
    <location>
        <begin position="16"/>
        <end position="71"/>
    </location>
</feature>
<dbReference type="InterPro" id="IPR010982">
    <property type="entry name" value="Lambda_DNA-bd_dom_sf"/>
</dbReference>
<dbReference type="CDD" id="cd00093">
    <property type="entry name" value="HTH_XRE"/>
    <property type="match status" value="1"/>
</dbReference>
<dbReference type="Gene3D" id="1.10.260.40">
    <property type="entry name" value="lambda repressor-like DNA-binding domains"/>
    <property type="match status" value="1"/>
</dbReference>
<gene>
    <name evidence="2" type="ORF">SAMN02745119_00229</name>
</gene>
<name>A0A1T4K086_9BACT</name>
<evidence type="ECO:0000313" key="3">
    <source>
        <dbReference type="Proteomes" id="UP000190102"/>
    </source>
</evidence>
<accession>A0A1T4K086</accession>
<organism evidence="2 3">
    <name type="scientific">Trichlorobacter thiogenes</name>
    <dbReference type="NCBI Taxonomy" id="115783"/>
    <lineage>
        <taxon>Bacteria</taxon>
        <taxon>Pseudomonadati</taxon>
        <taxon>Thermodesulfobacteriota</taxon>
        <taxon>Desulfuromonadia</taxon>
        <taxon>Geobacterales</taxon>
        <taxon>Geobacteraceae</taxon>
        <taxon>Trichlorobacter</taxon>
    </lineage>
</organism>
<dbReference type="PROSITE" id="PS50943">
    <property type="entry name" value="HTH_CROC1"/>
    <property type="match status" value="1"/>
</dbReference>
<dbReference type="OrthoDB" id="5526581at2"/>
<dbReference type="AlphaFoldDB" id="A0A1T4K086"/>
<sequence>MAARPAGGGVTPERVVKLLREEVAKTSQAATARATGLTLRGVQNYLKGIGDPTTATLQKLADYFGKSVAYLRGEETENRISKVRIVKDLIQKPGFCDNPQKIAQYIGYYGLKASAEEVSSSLLPQAIHELTNAGNDYEKASQETIQNIVIPILTEVAFFGGTKEDFINQLELKGISITGYDIGLTFADVEKEFAKIRKDIAKELGIFESTLLENAKAFLAIPEERREEALAILQREGIIPPTTDPVK</sequence>
<evidence type="ECO:0000313" key="2">
    <source>
        <dbReference type="EMBL" id="SJZ35922.1"/>
    </source>
</evidence>
<reference evidence="3" key="1">
    <citation type="submission" date="2017-02" db="EMBL/GenBank/DDBJ databases">
        <authorList>
            <person name="Varghese N."/>
            <person name="Submissions S."/>
        </authorList>
    </citation>
    <scope>NUCLEOTIDE SEQUENCE [LARGE SCALE GENOMIC DNA]</scope>
    <source>
        <strain evidence="3">ATCC BAA-34</strain>
    </source>
</reference>
<dbReference type="STRING" id="115783.SAMN02745119_00229"/>
<protein>
    <submittedName>
        <fullName evidence="2">Helix-turn-helix</fullName>
    </submittedName>
</protein>
<evidence type="ECO:0000259" key="1">
    <source>
        <dbReference type="PROSITE" id="PS50943"/>
    </source>
</evidence>
<dbReference type="SMART" id="SM00530">
    <property type="entry name" value="HTH_XRE"/>
    <property type="match status" value="1"/>
</dbReference>
<keyword evidence="3" id="KW-1185">Reference proteome</keyword>
<dbReference type="SUPFAM" id="SSF47413">
    <property type="entry name" value="lambda repressor-like DNA-binding domains"/>
    <property type="match status" value="1"/>
</dbReference>
<dbReference type="Pfam" id="PF01381">
    <property type="entry name" value="HTH_3"/>
    <property type="match status" value="1"/>
</dbReference>